<name>A0ABV1HA40_9FIRM</name>
<dbReference type="PANTHER" id="PTHR30349:SF82">
    <property type="entry name" value="INTEGRASE_RECOMBINASE YOEC-RELATED"/>
    <property type="match status" value="1"/>
</dbReference>
<evidence type="ECO:0000259" key="2">
    <source>
        <dbReference type="PROSITE" id="PS51898"/>
    </source>
</evidence>
<reference evidence="3" key="1">
    <citation type="submission" date="2024-03" db="EMBL/GenBank/DDBJ databases">
        <title>Human intestinal bacterial collection.</title>
        <authorList>
            <person name="Pauvert C."/>
            <person name="Hitch T.C.A."/>
            <person name="Clavel T."/>
        </authorList>
    </citation>
    <scope>NUCLEOTIDE SEQUENCE [LARGE SCALE GENOMIC DNA]</scope>
    <source>
        <strain evidence="3">CLA-AA-H89B</strain>
    </source>
</reference>
<evidence type="ECO:0000256" key="1">
    <source>
        <dbReference type="ARBA" id="ARBA00023172"/>
    </source>
</evidence>
<keyword evidence="1" id="KW-0233">DNA recombination</keyword>
<dbReference type="Pfam" id="PF00589">
    <property type="entry name" value="Phage_integrase"/>
    <property type="match status" value="1"/>
</dbReference>
<keyword evidence="4" id="KW-1185">Reference proteome</keyword>
<dbReference type="EMBL" id="JBBMFS010000020">
    <property type="protein sequence ID" value="MEQ2556217.1"/>
    <property type="molecule type" value="Genomic_DNA"/>
</dbReference>
<accession>A0ABV1HA40</accession>
<dbReference type="Gene3D" id="1.10.443.10">
    <property type="entry name" value="Intergrase catalytic core"/>
    <property type="match status" value="1"/>
</dbReference>
<dbReference type="SUPFAM" id="SSF56349">
    <property type="entry name" value="DNA breaking-rejoining enzymes"/>
    <property type="match status" value="1"/>
</dbReference>
<dbReference type="Proteomes" id="UP001546774">
    <property type="component" value="Unassembled WGS sequence"/>
</dbReference>
<dbReference type="InterPro" id="IPR013762">
    <property type="entry name" value="Integrase-like_cat_sf"/>
</dbReference>
<evidence type="ECO:0000313" key="4">
    <source>
        <dbReference type="Proteomes" id="UP001546774"/>
    </source>
</evidence>
<comment type="caution">
    <text evidence="3">The sequence shown here is derived from an EMBL/GenBank/DDBJ whole genome shotgun (WGS) entry which is preliminary data.</text>
</comment>
<gene>
    <name evidence="3" type="ORF">WMO37_14590</name>
</gene>
<dbReference type="PANTHER" id="PTHR30349">
    <property type="entry name" value="PHAGE INTEGRASE-RELATED"/>
    <property type="match status" value="1"/>
</dbReference>
<dbReference type="InterPro" id="IPR011010">
    <property type="entry name" value="DNA_brk_join_enz"/>
</dbReference>
<dbReference type="InterPro" id="IPR050090">
    <property type="entry name" value="Tyrosine_recombinase_XerCD"/>
</dbReference>
<dbReference type="InterPro" id="IPR002104">
    <property type="entry name" value="Integrase_catalytic"/>
</dbReference>
<organism evidence="3 4">
    <name type="scientific">Lachnospira intestinalis</name>
    <dbReference type="NCBI Taxonomy" id="3133158"/>
    <lineage>
        <taxon>Bacteria</taxon>
        <taxon>Bacillati</taxon>
        <taxon>Bacillota</taxon>
        <taxon>Clostridia</taxon>
        <taxon>Lachnospirales</taxon>
        <taxon>Lachnospiraceae</taxon>
        <taxon>Lachnospira</taxon>
    </lineage>
</organism>
<feature type="domain" description="Tyr recombinase" evidence="2">
    <location>
        <begin position="2"/>
        <end position="188"/>
    </location>
</feature>
<sequence length="192" mass="22350">MSTSQPIRNKNELQELKNYYYETEQNLRNYALICLGINSALRISDLLDLRWRDVYSFERSSFLTHISIQEQKTGKETRVALNKNATQGLCCYMNSLGQVTANSYIFPGRSSDQHLSRTQAFRIIRHASEQLHFENKLSCHSMRKTFGYHAWKCGTPPAVLMDIYNHSSYAITKRYLGIEQDDKDDVFLHLNL</sequence>
<evidence type="ECO:0000313" key="3">
    <source>
        <dbReference type="EMBL" id="MEQ2556217.1"/>
    </source>
</evidence>
<proteinExistence type="predicted"/>
<protein>
    <submittedName>
        <fullName evidence="3">Tyrosine-type recombinase/integrase</fullName>
    </submittedName>
</protein>
<dbReference type="PROSITE" id="PS51898">
    <property type="entry name" value="TYR_RECOMBINASE"/>
    <property type="match status" value="1"/>
</dbReference>